<organism evidence="9">
    <name type="scientific">uncultured Poseidoniia archaeon</name>
    <dbReference type="NCBI Taxonomy" id="1697135"/>
    <lineage>
        <taxon>Archaea</taxon>
        <taxon>Methanobacteriati</taxon>
        <taxon>Thermoplasmatota</taxon>
        <taxon>Candidatus Poseidoniia</taxon>
        <taxon>environmental samples</taxon>
    </lineage>
</organism>
<reference evidence="9" key="2">
    <citation type="journal article" date="2015" name="ISME J.">
        <title>A new class of marine Euryarchaeota group II from the Mediterranean deep chlorophyll maximum.</title>
        <authorList>
            <person name="Martin-Cuadrado A.B."/>
            <person name="Garcia-Heredia I."/>
            <person name="Molto A.G."/>
            <person name="Lopez-Ubeda R."/>
            <person name="Kimes N."/>
            <person name="Lopez-Garcia P."/>
            <person name="Moreira D."/>
            <person name="Rodriguez-Valera F."/>
        </authorList>
    </citation>
    <scope>NUCLEOTIDE SEQUENCE</scope>
</reference>
<sequence length="125" mass="14088">MTISHGKQVCIDYSNCDFVEKERHGTWMLNLMQYAVKSAGVREVHAHVEEFDGTLSPTGFAAVVLLDESHVSAHCYYDKGILAIDAFTCGDSDPNIIVDIIHNKLVESFEDLKIVSKDEILRFRQ</sequence>
<evidence type="ECO:0000256" key="7">
    <source>
        <dbReference type="ARBA" id="ARBA00023270"/>
    </source>
</evidence>
<dbReference type="GO" id="GO:0005829">
    <property type="term" value="C:cytosol"/>
    <property type="evidence" value="ECO:0007669"/>
    <property type="project" value="TreeGrafter"/>
</dbReference>
<dbReference type="GO" id="GO:0004014">
    <property type="term" value="F:adenosylmethionine decarboxylase activity"/>
    <property type="evidence" value="ECO:0007669"/>
    <property type="project" value="InterPro"/>
</dbReference>
<keyword evidence="4" id="KW-0620">Polyamine biosynthesis</keyword>
<dbReference type="PANTHER" id="PTHR33866">
    <property type="entry name" value="S-ADENOSYLMETHIONINE DECARBOXYLASE PROENZYME"/>
    <property type="match status" value="1"/>
</dbReference>
<evidence type="ECO:0000256" key="1">
    <source>
        <dbReference type="ARBA" id="ARBA00001928"/>
    </source>
</evidence>
<reference evidence="9" key="1">
    <citation type="submission" date="2014-11" db="EMBL/GenBank/DDBJ databases">
        <authorList>
            <person name="Zhu J."/>
            <person name="Qi W."/>
            <person name="Song R."/>
        </authorList>
    </citation>
    <scope>NUCLEOTIDE SEQUENCE</scope>
</reference>
<dbReference type="InterPro" id="IPR003826">
    <property type="entry name" value="AdoMetDC_fam_prok"/>
</dbReference>
<keyword evidence="2" id="KW-0210">Decarboxylase</keyword>
<dbReference type="EMBL" id="KP211907">
    <property type="protein sequence ID" value="ANV80779.1"/>
    <property type="molecule type" value="Genomic_DNA"/>
</dbReference>
<keyword evidence="6" id="KW-0456">Lyase</keyword>
<dbReference type="PANTHER" id="PTHR33866:SF2">
    <property type="entry name" value="S-ADENOSYLMETHIONINE DECARBOXYLASE PROENZYME"/>
    <property type="match status" value="1"/>
</dbReference>
<accession>A0A1B1TES4</accession>
<dbReference type="AlphaFoldDB" id="A0A1B1TES4"/>
<evidence type="ECO:0000256" key="4">
    <source>
        <dbReference type="ARBA" id="ARBA00023115"/>
    </source>
</evidence>
<name>A0A1B1TES4_9ARCH</name>
<dbReference type="InterPro" id="IPR016067">
    <property type="entry name" value="S-AdoMet_deCO2ase_core"/>
</dbReference>
<protein>
    <recommendedName>
        <fullName evidence="10">Adenosylmethionine decarboxylase</fullName>
    </recommendedName>
</protein>
<dbReference type="Gene3D" id="3.60.90.10">
    <property type="entry name" value="S-adenosylmethionine decarboxylase"/>
    <property type="match status" value="1"/>
</dbReference>
<keyword evidence="7" id="KW-0704">Schiff base</keyword>
<evidence type="ECO:0000256" key="2">
    <source>
        <dbReference type="ARBA" id="ARBA00022793"/>
    </source>
</evidence>
<evidence type="ECO:0000313" key="9">
    <source>
        <dbReference type="EMBL" id="ANV80779.1"/>
    </source>
</evidence>
<comment type="cofactor">
    <cofactor evidence="1">
        <name>pyruvate</name>
        <dbReference type="ChEBI" id="CHEBI:15361"/>
    </cofactor>
</comment>
<keyword evidence="5" id="KW-0865">Zymogen</keyword>
<dbReference type="Pfam" id="PF02675">
    <property type="entry name" value="AdoMet_dc"/>
    <property type="match status" value="1"/>
</dbReference>
<proteinExistence type="predicted"/>
<dbReference type="SUPFAM" id="SSF56276">
    <property type="entry name" value="S-adenosylmethionine decarboxylase"/>
    <property type="match status" value="1"/>
</dbReference>
<dbReference type="GO" id="GO:0008295">
    <property type="term" value="P:spermidine biosynthetic process"/>
    <property type="evidence" value="ECO:0007669"/>
    <property type="project" value="InterPro"/>
</dbReference>
<keyword evidence="3" id="KW-0068">Autocatalytic cleavage</keyword>
<evidence type="ECO:0000256" key="3">
    <source>
        <dbReference type="ARBA" id="ARBA00022813"/>
    </source>
</evidence>
<evidence type="ECO:0008006" key="10">
    <source>
        <dbReference type="Google" id="ProtNLM"/>
    </source>
</evidence>
<evidence type="ECO:0000256" key="8">
    <source>
        <dbReference type="ARBA" id="ARBA00023317"/>
    </source>
</evidence>
<evidence type="ECO:0000256" key="5">
    <source>
        <dbReference type="ARBA" id="ARBA00023145"/>
    </source>
</evidence>
<keyword evidence="8" id="KW-0670">Pyruvate</keyword>
<evidence type="ECO:0000256" key="6">
    <source>
        <dbReference type="ARBA" id="ARBA00023239"/>
    </source>
</evidence>